<dbReference type="STRING" id="504805.SAMN05421505_12336"/>
<dbReference type="PANTHER" id="PTHR47359:SF3">
    <property type="entry name" value="NLP_P60 DOMAIN-CONTAINING PROTEIN-RELATED"/>
    <property type="match status" value="1"/>
</dbReference>
<evidence type="ECO:0000256" key="1">
    <source>
        <dbReference type="ARBA" id="ARBA00007074"/>
    </source>
</evidence>
<dbReference type="PANTHER" id="PTHR47359">
    <property type="entry name" value="PEPTIDOGLYCAN DL-ENDOPEPTIDASE CWLO"/>
    <property type="match status" value="1"/>
</dbReference>
<accession>A0A1G8FDM1</accession>
<feature type="signal peptide" evidence="6">
    <location>
        <begin position="1"/>
        <end position="34"/>
    </location>
</feature>
<dbReference type="GO" id="GO:0008234">
    <property type="term" value="F:cysteine-type peptidase activity"/>
    <property type="evidence" value="ECO:0007669"/>
    <property type="project" value="UniProtKB-KW"/>
</dbReference>
<evidence type="ECO:0000256" key="5">
    <source>
        <dbReference type="SAM" id="Coils"/>
    </source>
</evidence>
<protein>
    <submittedName>
        <fullName evidence="8">Cell wall-associated hydrolase, NlpC family</fullName>
    </submittedName>
</protein>
<dbReference type="Proteomes" id="UP000198923">
    <property type="component" value="Unassembled WGS sequence"/>
</dbReference>
<dbReference type="OrthoDB" id="3209655at2"/>
<keyword evidence="3 8" id="KW-0378">Hydrolase</keyword>
<keyword evidence="2" id="KW-0645">Protease</keyword>
<evidence type="ECO:0000256" key="6">
    <source>
        <dbReference type="SAM" id="SignalP"/>
    </source>
</evidence>
<evidence type="ECO:0000256" key="2">
    <source>
        <dbReference type="ARBA" id="ARBA00022670"/>
    </source>
</evidence>
<dbReference type="AlphaFoldDB" id="A0A1G8FDM1"/>
<dbReference type="InterPro" id="IPR038765">
    <property type="entry name" value="Papain-like_cys_pep_sf"/>
</dbReference>
<evidence type="ECO:0000256" key="3">
    <source>
        <dbReference type="ARBA" id="ARBA00022801"/>
    </source>
</evidence>
<dbReference type="EMBL" id="FNCN01000023">
    <property type="protein sequence ID" value="SDH80238.1"/>
    <property type="molecule type" value="Genomic_DNA"/>
</dbReference>
<feature type="coiled-coil region" evidence="5">
    <location>
        <begin position="203"/>
        <end position="262"/>
    </location>
</feature>
<evidence type="ECO:0000256" key="4">
    <source>
        <dbReference type="ARBA" id="ARBA00022807"/>
    </source>
</evidence>
<dbReference type="InterPro" id="IPR000064">
    <property type="entry name" value="NLP_P60_dom"/>
</dbReference>
<dbReference type="GO" id="GO:0006508">
    <property type="term" value="P:proteolysis"/>
    <property type="evidence" value="ECO:0007669"/>
    <property type="project" value="UniProtKB-KW"/>
</dbReference>
<feature type="domain" description="NlpC/P60" evidence="7">
    <location>
        <begin position="296"/>
        <end position="422"/>
    </location>
</feature>
<name>A0A1G8FDM1_9ACTN</name>
<evidence type="ECO:0000313" key="8">
    <source>
        <dbReference type="EMBL" id="SDH80238.1"/>
    </source>
</evidence>
<evidence type="ECO:0000259" key="7">
    <source>
        <dbReference type="PROSITE" id="PS51935"/>
    </source>
</evidence>
<keyword evidence="6" id="KW-0732">Signal</keyword>
<organism evidence="8 9">
    <name type="scientific">Sinosporangium album</name>
    <dbReference type="NCBI Taxonomy" id="504805"/>
    <lineage>
        <taxon>Bacteria</taxon>
        <taxon>Bacillati</taxon>
        <taxon>Actinomycetota</taxon>
        <taxon>Actinomycetes</taxon>
        <taxon>Streptosporangiales</taxon>
        <taxon>Streptosporangiaceae</taxon>
        <taxon>Sinosporangium</taxon>
    </lineage>
</organism>
<keyword evidence="9" id="KW-1185">Reference proteome</keyword>
<feature type="chain" id="PRO_5039610223" evidence="6">
    <location>
        <begin position="35"/>
        <end position="422"/>
    </location>
</feature>
<dbReference type="Pfam" id="PF00877">
    <property type="entry name" value="NLPC_P60"/>
    <property type="match status" value="1"/>
</dbReference>
<keyword evidence="4" id="KW-0788">Thiol protease</keyword>
<gene>
    <name evidence="8" type="ORF">SAMN05421505_12336</name>
</gene>
<dbReference type="PROSITE" id="PS51935">
    <property type="entry name" value="NLPC_P60"/>
    <property type="match status" value="1"/>
</dbReference>
<keyword evidence="5" id="KW-0175">Coiled coil</keyword>
<proteinExistence type="inferred from homology"/>
<dbReference type="SUPFAM" id="SSF54001">
    <property type="entry name" value="Cysteine proteinases"/>
    <property type="match status" value="1"/>
</dbReference>
<reference evidence="8 9" key="1">
    <citation type="submission" date="2016-10" db="EMBL/GenBank/DDBJ databases">
        <authorList>
            <person name="de Groot N.N."/>
        </authorList>
    </citation>
    <scope>NUCLEOTIDE SEQUENCE [LARGE SCALE GENOMIC DNA]</scope>
    <source>
        <strain evidence="8 9">CPCC 201354</strain>
    </source>
</reference>
<dbReference type="Gene3D" id="3.90.1720.10">
    <property type="entry name" value="endopeptidase domain like (from Nostoc punctiforme)"/>
    <property type="match status" value="1"/>
</dbReference>
<evidence type="ECO:0000313" key="9">
    <source>
        <dbReference type="Proteomes" id="UP000198923"/>
    </source>
</evidence>
<comment type="similarity">
    <text evidence="1">Belongs to the peptidase C40 family.</text>
</comment>
<dbReference type="InterPro" id="IPR051794">
    <property type="entry name" value="PG_Endopeptidase_C40"/>
</dbReference>
<sequence>MRFAERGTAQRRRVLSGRLVSGSLAACLVTMASAADASTAPAAALRANPTPSDVADARAAVRESSKELGDASSRLAAALAEKEDLAAEAGRLVEAYNGEIVRLRDAERAERAAADRLVGAGQELEEARRAVALVASESYGGIDVNEPLIALLAGGGGVAGMLHRASVLEHMGGERSQTVKRLSDAHEIMGILRRQATESVEKRREATERAEKAKVTAQKAVERQVVETERIEKEKKALEDRLDAARSKADRLARQRAAALERAKFARLRSSAVRSAAVRSSSARASTLVAGARSAGRMGDIAADWALTQLGKPYVWAADGPGSYDCSGLTMRAWEKVGVRLDHWTGTQWTSGPRIPVGSLRRGDLLFFGRITSNPGDIHHVGIYIGRGLMVHAPQTGDVVKIAPMWRRDLVGATRPVGRAAP</sequence>
<dbReference type="RefSeq" id="WP_093172777.1">
    <property type="nucleotide sequence ID" value="NZ_FNCN01000023.1"/>
</dbReference>